<keyword evidence="1" id="KW-1133">Transmembrane helix</keyword>
<dbReference type="Proteomes" id="UP000816034">
    <property type="component" value="Unassembled WGS sequence"/>
</dbReference>
<feature type="transmembrane region" description="Helical" evidence="1">
    <location>
        <begin position="33"/>
        <end position="52"/>
    </location>
</feature>
<keyword evidence="1" id="KW-0812">Transmembrane</keyword>
<organism evidence="3 4">
    <name type="scientific">Naegleria lovaniensis</name>
    <name type="common">Amoeba</name>
    <dbReference type="NCBI Taxonomy" id="51637"/>
    <lineage>
        <taxon>Eukaryota</taxon>
        <taxon>Discoba</taxon>
        <taxon>Heterolobosea</taxon>
        <taxon>Tetramitia</taxon>
        <taxon>Eutetramitia</taxon>
        <taxon>Vahlkampfiidae</taxon>
        <taxon>Naegleria</taxon>
    </lineage>
</organism>
<dbReference type="EMBL" id="PYSW02000070">
    <property type="protein sequence ID" value="KAG2372679.1"/>
    <property type="molecule type" value="Genomic_DNA"/>
</dbReference>
<proteinExistence type="predicted"/>
<name>A0AA88KD51_NAELO</name>
<sequence length="693" mass="79487">MNNPNNNNNNILPLILSLLQSSSYQLQSWLSSIRVILVVIFSNLLSTCHFVYSQLKSKLVTNFSNPSITSTTTTTTTTTLLSNACPNTTTSFIHSFRFLTSKILWIVWLGTSALFLNLFLLKKIQNHHGSFPSQMFIHHQNQTLLEQNSTNGHWNETSWRIQKHVFSGFSFLKGYRPPSVLEVFQPFILKDMVSVSSSSSLKKSLEQQHLPKKVIEEFGLFENFTSTFQSSYRCIRYRLDLERKHFAHLFTTCLFENICFNRKGEWILFSKSPHAKEKSEKVWVQTNSYHALTGDIHRVRIKVLDPPSAVLVRGVNGTVPNLGNSNVMELSKNFKWIEKPTFGTSRHATSNIGHAILDNFALVFNSMINFDYVSPDSHLLFMDDMYPKIPGDTRTPELVKLHGDLATNSSLEWARRMTNLEPLQQGSNHVEGSFIKKAPCEFHGMNPNDAHAHEMDTCFSSFIVGSTGSMYSFIEGRESVITLFRKYLLRQLNVKPQKKFSKVFRIAIQNKPLHSINRDAIINVDKIVNYLRQNVTESEMLELANSVRGKHEPKYERVEIVNLKLERMSFEEQVQFFGDLDVYISTQGAASYMSLFMTKPNAVMFYVPMCFRHTLTCSDLNLKIHETWATEVKIVSLIHYTHLLECVKGNSDEEPGFKVTARVHSEPYGDCHERIDPKGLYHELISKALQRLL</sequence>
<dbReference type="Pfam" id="PF04577">
    <property type="entry name" value="Glyco_transf_61"/>
    <property type="match status" value="1"/>
</dbReference>
<feature type="transmembrane region" description="Helical" evidence="1">
    <location>
        <begin position="103"/>
        <end position="121"/>
    </location>
</feature>
<evidence type="ECO:0000256" key="1">
    <source>
        <dbReference type="SAM" id="Phobius"/>
    </source>
</evidence>
<dbReference type="AlphaFoldDB" id="A0AA88KD51"/>
<evidence type="ECO:0000259" key="2">
    <source>
        <dbReference type="Pfam" id="PF04577"/>
    </source>
</evidence>
<keyword evidence="4" id="KW-1185">Reference proteome</keyword>
<gene>
    <name evidence="3" type="ORF">C9374_013634</name>
</gene>
<feature type="domain" description="Glycosyltransferase 61 catalytic" evidence="2">
    <location>
        <begin position="510"/>
        <end position="602"/>
    </location>
</feature>
<dbReference type="RefSeq" id="XP_044541854.1">
    <property type="nucleotide sequence ID" value="XM_044689532.1"/>
</dbReference>
<accession>A0AA88KD51</accession>
<dbReference type="InterPro" id="IPR049625">
    <property type="entry name" value="Glyco_transf_61_cat"/>
</dbReference>
<keyword evidence="1" id="KW-0472">Membrane</keyword>
<dbReference type="GO" id="GO:0016757">
    <property type="term" value="F:glycosyltransferase activity"/>
    <property type="evidence" value="ECO:0007669"/>
    <property type="project" value="InterPro"/>
</dbReference>
<evidence type="ECO:0000313" key="4">
    <source>
        <dbReference type="Proteomes" id="UP000816034"/>
    </source>
</evidence>
<protein>
    <recommendedName>
        <fullName evidence="2">Glycosyltransferase 61 catalytic domain-containing protein</fullName>
    </recommendedName>
</protein>
<evidence type="ECO:0000313" key="3">
    <source>
        <dbReference type="EMBL" id="KAG2372679.1"/>
    </source>
</evidence>
<comment type="caution">
    <text evidence="3">The sequence shown here is derived from an EMBL/GenBank/DDBJ whole genome shotgun (WGS) entry which is preliminary data.</text>
</comment>
<reference evidence="3 4" key="1">
    <citation type="journal article" date="2018" name="BMC Genomics">
        <title>The genome of Naegleria lovaniensis, the basis for a comparative approach to unravel pathogenicity factors of the human pathogenic amoeba N. fowleri.</title>
        <authorList>
            <person name="Liechti N."/>
            <person name="Schurch N."/>
            <person name="Bruggmann R."/>
            <person name="Wittwer M."/>
        </authorList>
    </citation>
    <scope>NUCLEOTIDE SEQUENCE [LARGE SCALE GENOMIC DNA]</scope>
    <source>
        <strain evidence="3 4">ATCC 30569</strain>
    </source>
</reference>
<dbReference type="GeneID" id="68106087"/>